<evidence type="ECO:0000313" key="2">
    <source>
        <dbReference type="Proteomes" id="UP000284763"/>
    </source>
</evidence>
<dbReference type="Proteomes" id="UP000284763">
    <property type="component" value="Unassembled WGS sequence"/>
</dbReference>
<sequence length="204" mass="22522">IEIYSPHFPPQVIVNDDNTIRLVNNEIHLCKLEDRDILILVGDHQSSSTDGHYELCGIYLDIAESMQVNQIYTLGGFPTGQLNYKDEVICAVNNSSMVDELKESGVVFKKGEPGGGIVGASGLILGLSHFRNIDAACLMGKTSGYIVDPKSSQSLLKILSALFNFEVDLGPLEERAKEMEKIVAKLMEKEQQKVMQEDDLTYIG</sequence>
<dbReference type="PANTHER" id="PTHR35610">
    <property type="entry name" value="3-ISOPROPYLMALATE DEHYDRATASE-RELATED"/>
    <property type="match status" value="1"/>
</dbReference>
<name>A0A3R7XJC4_9EURY</name>
<reference evidence="1 2" key="1">
    <citation type="submission" date="2018-08" db="EMBL/GenBank/DDBJ databases">
        <title>The metabolism and importance of syntrophic acetate oxidation coupled to methane or sulfide production in haloalkaline environments.</title>
        <authorList>
            <person name="Timmers P.H.A."/>
            <person name="Vavourakis C.D."/>
            <person name="Sorokin D.Y."/>
            <person name="Sinninghe Damste J.S."/>
            <person name="Muyzer G."/>
            <person name="Stams A.J.M."/>
            <person name="Plugge C.M."/>
        </authorList>
    </citation>
    <scope>NUCLEOTIDE SEQUENCE [LARGE SCALE GENOMIC DNA]</scope>
    <source>
        <strain evidence="1">MSAO_Arc3</strain>
    </source>
</reference>
<proteinExistence type="predicted"/>
<keyword evidence="1" id="KW-0647">Proteasome</keyword>
<dbReference type="Gene3D" id="3.40.50.10900">
    <property type="entry name" value="PAC-like subunit"/>
    <property type="match status" value="1"/>
</dbReference>
<dbReference type="SUPFAM" id="SSF159659">
    <property type="entry name" value="Cgl1923-like"/>
    <property type="match status" value="1"/>
</dbReference>
<dbReference type="NCBIfam" id="TIGR00162">
    <property type="entry name" value="proteasome assembly chaperone family protein"/>
    <property type="match status" value="1"/>
</dbReference>
<dbReference type="Pfam" id="PF09754">
    <property type="entry name" value="PAC2"/>
    <property type="match status" value="1"/>
</dbReference>
<accession>A0A3R7XJC4</accession>
<comment type="caution">
    <text evidence="1">The sequence shown here is derived from an EMBL/GenBank/DDBJ whole genome shotgun (WGS) entry which is preliminary data.</text>
</comment>
<gene>
    <name evidence="1" type="ORF">D5R95_00725</name>
</gene>
<protein>
    <submittedName>
        <fullName evidence="1">Proteasome assembly chaperone family protein</fullName>
    </submittedName>
</protein>
<organism evidence="1 2">
    <name type="scientific">Methanosalsum natronophilum</name>
    <dbReference type="NCBI Taxonomy" id="768733"/>
    <lineage>
        <taxon>Archaea</taxon>
        <taxon>Methanobacteriati</taxon>
        <taxon>Methanobacteriota</taxon>
        <taxon>Stenosarchaea group</taxon>
        <taxon>Methanomicrobia</taxon>
        <taxon>Methanosarcinales</taxon>
        <taxon>Methanosarcinaceae</taxon>
        <taxon>Methanosalsum</taxon>
    </lineage>
</organism>
<dbReference type="PANTHER" id="PTHR35610:SF7">
    <property type="entry name" value="3-ISOPROPYLMALATE DEHYDRATASE"/>
    <property type="match status" value="1"/>
</dbReference>
<evidence type="ECO:0000313" key="1">
    <source>
        <dbReference type="EMBL" id="RQD92106.1"/>
    </source>
</evidence>
<feature type="non-terminal residue" evidence="1">
    <location>
        <position position="1"/>
    </location>
</feature>
<dbReference type="InterPro" id="IPR004426">
    <property type="entry name" value="MJ1210-like"/>
</dbReference>
<dbReference type="InterPro" id="IPR019151">
    <property type="entry name" value="Proteasome_assmbl_chaperone_2"/>
</dbReference>
<dbReference type="AlphaFoldDB" id="A0A3R7XJC4"/>
<dbReference type="EMBL" id="QZAB01000056">
    <property type="protein sequence ID" value="RQD92106.1"/>
    <property type="molecule type" value="Genomic_DNA"/>
</dbReference>
<dbReference type="InterPro" id="IPR038389">
    <property type="entry name" value="PSMG2_sf"/>
</dbReference>
<dbReference type="GO" id="GO:0000502">
    <property type="term" value="C:proteasome complex"/>
    <property type="evidence" value="ECO:0007669"/>
    <property type="project" value="UniProtKB-KW"/>
</dbReference>